<dbReference type="EMBL" id="JANTEZ010000002">
    <property type="protein sequence ID" value="MCS5714060.1"/>
    <property type="molecule type" value="Genomic_DNA"/>
</dbReference>
<dbReference type="GO" id="GO:0016787">
    <property type="term" value="F:hydrolase activity"/>
    <property type="evidence" value="ECO:0007669"/>
    <property type="project" value="UniProtKB-KW"/>
</dbReference>
<evidence type="ECO:0000259" key="1">
    <source>
        <dbReference type="Pfam" id="PF12697"/>
    </source>
</evidence>
<dbReference type="Gene3D" id="3.40.50.1820">
    <property type="entry name" value="alpha/beta hydrolase"/>
    <property type="match status" value="1"/>
</dbReference>
<gene>
    <name evidence="2" type="ORF">NVV95_05785</name>
</gene>
<keyword evidence="2" id="KW-0378">Hydrolase</keyword>
<reference evidence="2" key="1">
    <citation type="submission" date="2022-08" db="EMBL/GenBank/DDBJ databases">
        <authorList>
            <person name="Deng Y."/>
            <person name="Han X.-F."/>
            <person name="Zhang Y.-Q."/>
        </authorList>
    </citation>
    <scope>NUCLEOTIDE SEQUENCE</scope>
    <source>
        <strain evidence="2">CPCC 205716</strain>
    </source>
</reference>
<dbReference type="InterPro" id="IPR000073">
    <property type="entry name" value="AB_hydrolase_1"/>
</dbReference>
<dbReference type="Pfam" id="PF12697">
    <property type="entry name" value="Abhydrolase_6"/>
    <property type="match status" value="1"/>
</dbReference>
<keyword evidence="3" id="KW-1185">Reference proteome</keyword>
<organism evidence="2 3">
    <name type="scientific">Herbiconiux gentiana</name>
    <dbReference type="NCBI Taxonomy" id="2970912"/>
    <lineage>
        <taxon>Bacteria</taxon>
        <taxon>Bacillati</taxon>
        <taxon>Actinomycetota</taxon>
        <taxon>Actinomycetes</taxon>
        <taxon>Micrococcales</taxon>
        <taxon>Microbacteriaceae</taxon>
        <taxon>Herbiconiux</taxon>
    </lineage>
</organism>
<proteinExistence type="predicted"/>
<evidence type="ECO:0000313" key="3">
    <source>
        <dbReference type="Proteomes" id="UP001165580"/>
    </source>
</evidence>
<comment type="caution">
    <text evidence="2">The sequence shown here is derived from an EMBL/GenBank/DDBJ whole genome shotgun (WGS) entry which is preliminary data.</text>
</comment>
<dbReference type="RefSeq" id="WP_259485589.1">
    <property type="nucleotide sequence ID" value="NZ_JANTEZ010000002.1"/>
</dbReference>
<dbReference type="SUPFAM" id="SSF53474">
    <property type="entry name" value="alpha/beta-Hydrolases"/>
    <property type="match status" value="1"/>
</dbReference>
<accession>A0ABT2GFI6</accession>
<dbReference type="PANTHER" id="PTHR37017">
    <property type="entry name" value="AB HYDROLASE-1 DOMAIN-CONTAINING PROTEIN-RELATED"/>
    <property type="match status" value="1"/>
</dbReference>
<name>A0ABT2GFI6_9MICO</name>
<evidence type="ECO:0000313" key="2">
    <source>
        <dbReference type="EMBL" id="MCS5714060.1"/>
    </source>
</evidence>
<dbReference type="InterPro" id="IPR029058">
    <property type="entry name" value="AB_hydrolase_fold"/>
</dbReference>
<dbReference type="Proteomes" id="UP001165580">
    <property type="component" value="Unassembled WGS sequence"/>
</dbReference>
<dbReference type="InterPro" id="IPR052897">
    <property type="entry name" value="Sec-Metab_Biosynth_Hydrolase"/>
</dbReference>
<feature type="domain" description="AB hydrolase-1" evidence="1">
    <location>
        <begin position="3"/>
        <end position="237"/>
    </location>
</feature>
<dbReference type="PANTHER" id="PTHR37017:SF11">
    <property type="entry name" value="ESTERASE_LIPASE_THIOESTERASE DOMAIN-CONTAINING PROTEIN"/>
    <property type="match status" value="1"/>
</dbReference>
<sequence length="243" mass="25438">MELIFVHGALVRDGEWWWRPTARLLEERAGIRSRALELPSCGEALAPDGSRGLVADATALRQALDELDDGRAVVVGHSYGGTVIAEAGPHPAVARLVLISSYLPAVGESQGSILAGEPDPVAVAIADADAAAGSGAGALELDGYDAETFGARFLHDGDTGVQREAFARLTPQHVESFVTPTTSAGWQGADSTYLLCADDRSTTPGLQRREGARATRMLELPAGHHPFLTRPDLVAEAIAGLVA</sequence>
<protein>
    <submittedName>
        <fullName evidence="2">Alpha/beta hydrolase</fullName>
    </submittedName>
</protein>